<dbReference type="Proteomes" id="UP000758168">
    <property type="component" value="Unassembled WGS sequence"/>
</dbReference>
<feature type="compositionally biased region" description="Low complexity" evidence="9">
    <location>
        <begin position="29"/>
        <end position="45"/>
    </location>
</feature>
<organism evidence="12 13">
    <name type="scientific">Microlunatus capsulatus</name>
    <dbReference type="NCBI Taxonomy" id="99117"/>
    <lineage>
        <taxon>Bacteria</taxon>
        <taxon>Bacillati</taxon>
        <taxon>Actinomycetota</taxon>
        <taxon>Actinomycetes</taxon>
        <taxon>Propionibacteriales</taxon>
        <taxon>Propionibacteriaceae</taxon>
        <taxon>Microlunatus</taxon>
    </lineage>
</organism>
<keyword evidence="13" id="KW-1185">Reference proteome</keyword>
<dbReference type="InterPro" id="IPR005200">
    <property type="entry name" value="Endo-beta-glucanase"/>
</dbReference>
<feature type="signal peptide" evidence="10">
    <location>
        <begin position="1"/>
        <end position="23"/>
    </location>
</feature>
<evidence type="ECO:0000256" key="9">
    <source>
        <dbReference type="SAM" id="MobiDB-lite"/>
    </source>
</evidence>
<keyword evidence="5" id="KW-0119">Carbohydrate metabolism</keyword>
<dbReference type="EC" id="3.2.1.39" evidence="3"/>
<evidence type="ECO:0000256" key="2">
    <source>
        <dbReference type="ARBA" id="ARBA00010730"/>
    </source>
</evidence>
<comment type="similarity">
    <text evidence="2">Belongs to the glycosyl hydrolase 81 family.</text>
</comment>
<keyword evidence="7" id="KW-0961">Cell wall biogenesis/degradation</keyword>
<feature type="region of interest" description="Disordered" evidence="9">
    <location>
        <begin position="29"/>
        <end position="50"/>
    </location>
</feature>
<accession>A0ABS4Z616</accession>
<evidence type="ECO:0000256" key="4">
    <source>
        <dbReference type="ARBA" id="ARBA00022801"/>
    </source>
</evidence>
<dbReference type="RefSeq" id="WP_210054241.1">
    <property type="nucleotide sequence ID" value="NZ_BAAAMH010000015.1"/>
</dbReference>
<dbReference type="Gene3D" id="2.70.98.30">
    <property type="entry name" value="Golgi alpha-mannosidase II, domain 4"/>
    <property type="match status" value="1"/>
</dbReference>
<dbReference type="InterPro" id="IPR040720">
    <property type="entry name" value="GH81_C"/>
</dbReference>
<dbReference type="Pfam" id="PF17652">
    <property type="entry name" value="Glyco_hydro81C"/>
    <property type="match status" value="1"/>
</dbReference>
<keyword evidence="4" id="KW-0378">Hydrolase</keyword>
<dbReference type="PANTHER" id="PTHR31983:SF0">
    <property type="entry name" value="GLUCAN ENDO-1,3-BETA-D-GLUCOSIDASE 2"/>
    <property type="match status" value="1"/>
</dbReference>
<dbReference type="PROSITE" id="PS51257">
    <property type="entry name" value="PROKAR_LIPOPROTEIN"/>
    <property type="match status" value="1"/>
</dbReference>
<evidence type="ECO:0000256" key="10">
    <source>
        <dbReference type="SAM" id="SignalP"/>
    </source>
</evidence>
<dbReference type="PANTHER" id="PTHR31983">
    <property type="entry name" value="ENDO-1,3(4)-BETA-GLUCANASE 1"/>
    <property type="match status" value="1"/>
</dbReference>
<reference evidence="12 13" key="1">
    <citation type="submission" date="2021-03" db="EMBL/GenBank/DDBJ databases">
        <title>Sequencing the genomes of 1000 actinobacteria strains.</title>
        <authorList>
            <person name="Klenk H.-P."/>
        </authorList>
    </citation>
    <scope>NUCLEOTIDE SEQUENCE [LARGE SCALE GENOMIC DNA]</scope>
    <source>
        <strain evidence="12 13">DSM 12936</strain>
    </source>
</reference>
<comment type="caution">
    <text evidence="12">The sequence shown here is derived from an EMBL/GenBank/DDBJ whole genome shotgun (WGS) entry which is preliminary data.</text>
</comment>
<comment type="catalytic activity">
    <reaction evidence="1">
        <text>Hydrolysis of (1-&gt;3)-beta-D-glucosidic linkages in (1-&gt;3)-beta-D-glucans.</text>
        <dbReference type="EC" id="3.2.1.39"/>
    </reaction>
</comment>
<feature type="domain" description="Glycosyl hydrolase family 81 C-terminal" evidence="11">
    <location>
        <begin position="346"/>
        <end position="676"/>
    </location>
</feature>
<dbReference type="PROSITE" id="PS52008">
    <property type="entry name" value="GH81"/>
    <property type="match status" value="1"/>
</dbReference>
<sequence>MRPGRLLRTALAGGVALAVLAVAACDADPASGPGAAGDDPAPAGPTSTGAVFPAAEVDPLVEGVVHRTVKELPVQRLAPDLVPPTNRWFSGLVFGDQPQPVFPLPLSFGLTENGFALGLPTVSATAKNIAGGFKPDVAVDTGAASSVVSAYDTLTVTLDQRDDAGEVLGRTVIAQGSPFVHYTAEREQTLRTPLTFTAAGDLWTAQAGGVTYGLAVEDGTVDGGAVELEEGGRATWFPVPADGSVEALGALAAHPVTASTLRYALAGDDVTTTLGYQAEGGTAFAVMPHQRGGLAAGTDCALGSYPSIYGTLALCAGTELTWTVPRSPATGRLDLSGLSADEKAELTRQVEADVAATPDFPADTYFGGKALYRGAMLYRLAAQLGADAPAAAMKAELTETLGRWTEPQGCAEREAFCFVYDEQAKGLVGLTPSFGSEEFNDHHFHYGYFLYAAAVLAEDDPSLAERYAPVMDLLAADIGSSAANGAFPDLRVFDAYASHSWASGTSPFADGNNQESSSEAVTAWTGLALWAEVRDNADLAGEATWLLSSEAHAGLAYWTNPDRDDPAYAGYGHEIVALNWGGKRDYATWFSPEPAAMLGILVIPMSPASTYLAGDPAQIDANVAEATGGRFGQKFGDYLLMYSALAGEDQRRAALEQARDLDDEWVDDGNSRAYLLAWLMSVRTG</sequence>
<keyword evidence="8" id="KW-0624">Polysaccharide degradation</keyword>
<feature type="chain" id="PRO_5047133142" description="glucan endo-1,3-beta-D-glucosidase" evidence="10">
    <location>
        <begin position="24"/>
        <end position="685"/>
    </location>
</feature>
<evidence type="ECO:0000313" key="12">
    <source>
        <dbReference type="EMBL" id="MBP2416484.1"/>
    </source>
</evidence>
<keyword evidence="10" id="KW-0732">Signal</keyword>
<evidence type="ECO:0000256" key="6">
    <source>
        <dbReference type="ARBA" id="ARBA00023295"/>
    </source>
</evidence>
<evidence type="ECO:0000313" key="13">
    <source>
        <dbReference type="Proteomes" id="UP000758168"/>
    </source>
</evidence>
<dbReference type="EMBL" id="JAGIOB010000001">
    <property type="protein sequence ID" value="MBP2416484.1"/>
    <property type="molecule type" value="Genomic_DNA"/>
</dbReference>
<evidence type="ECO:0000256" key="3">
    <source>
        <dbReference type="ARBA" id="ARBA00012780"/>
    </source>
</evidence>
<gene>
    <name evidence="12" type="ORF">JOF54_001406</name>
</gene>
<keyword evidence="6" id="KW-0326">Glycosidase</keyword>
<name>A0ABS4Z616_9ACTN</name>
<proteinExistence type="inferred from homology"/>
<evidence type="ECO:0000256" key="8">
    <source>
        <dbReference type="ARBA" id="ARBA00023326"/>
    </source>
</evidence>
<evidence type="ECO:0000259" key="11">
    <source>
        <dbReference type="Pfam" id="PF17652"/>
    </source>
</evidence>
<evidence type="ECO:0000256" key="5">
    <source>
        <dbReference type="ARBA" id="ARBA00023277"/>
    </source>
</evidence>
<protein>
    <recommendedName>
        <fullName evidence="3">glucan endo-1,3-beta-D-glucosidase</fullName>
        <ecNumber evidence="3">3.2.1.39</ecNumber>
    </recommendedName>
</protein>
<evidence type="ECO:0000256" key="1">
    <source>
        <dbReference type="ARBA" id="ARBA00000382"/>
    </source>
</evidence>
<evidence type="ECO:0000256" key="7">
    <source>
        <dbReference type="ARBA" id="ARBA00023316"/>
    </source>
</evidence>